<proteinExistence type="predicted"/>
<protein>
    <submittedName>
        <fullName evidence="3">Uncharacterized protein</fullName>
    </submittedName>
</protein>
<feature type="compositionally biased region" description="Pro residues" evidence="1">
    <location>
        <begin position="1"/>
        <end position="31"/>
    </location>
</feature>
<sequence length="568" mass="60448">MTAPVPPSVPAPAPPAGVPLPAPPAGPPQPPSRTEATRLLCAGAYFDTDFRTRVIEQLVEHEERPVAPSLGVDVLPVLAHALRARRREAQTGVWALLVWLGFIACALTGAGSQTLVPVPWCLAYAALCAVAWFTRGAGAVSLAVFTLDRGAVRQATGGRLKLLLPLAVPLLSALYVLLVAVALFTGRNAWAAVVFPLLLVAVVWSHRDHVIGVMCRELGPAVYPVVPRPTLGDTPQWRRIAAAVDREQHARLTIYDPFRPFVGAGKPYEPWSLAMELVPSGRGPVDAAEAEAGRAAAPRLTGRDVIDLVKPRLVALRESAAASRDRLRDLEIEEFVYLPAGLHRADVSYDPATVEEHVQAAVGEGAEARRHFLRVRVGAWDEQVVVSVLVRVHTQGGMLVLEVVPHVLTPVRPEYRAVDVIAARGRGGGGRETLHALLATPAAGVTAGLSLARTALSVFRTWLTVPQHGFPDGPAASVRELGSVDEVSIFQEMDISRYVKTLQDRITSGVRDALRSAGYATGEFEQKIVNVSGGGVYIGAMSGGAVATGERASAKHVRQSRSGKGGPP</sequence>
<dbReference type="RefSeq" id="WP_167980754.1">
    <property type="nucleotide sequence ID" value="NZ_JAATEJ010000001.1"/>
</dbReference>
<keyword evidence="2" id="KW-0812">Transmembrane</keyword>
<evidence type="ECO:0000256" key="1">
    <source>
        <dbReference type="SAM" id="MobiDB-lite"/>
    </source>
</evidence>
<keyword evidence="2" id="KW-0472">Membrane</keyword>
<dbReference type="Proteomes" id="UP000734511">
    <property type="component" value="Unassembled WGS sequence"/>
</dbReference>
<feature type="region of interest" description="Disordered" evidence="1">
    <location>
        <begin position="549"/>
        <end position="568"/>
    </location>
</feature>
<accession>A0ABX0ZDN2</accession>
<organism evidence="3 4">
    <name type="scientific">Actinacidiphila epipremni</name>
    <dbReference type="NCBI Taxonomy" id="2053013"/>
    <lineage>
        <taxon>Bacteria</taxon>
        <taxon>Bacillati</taxon>
        <taxon>Actinomycetota</taxon>
        <taxon>Actinomycetes</taxon>
        <taxon>Kitasatosporales</taxon>
        <taxon>Streptomycetaceae</taxon>
        <taxon>Actinacidiphila</taxon>
    </lineage>
</organism>
<comment type="caution">
    <text evidence="3">The sequence shown here is derived from an EMBL/GenBank/DDBJ whole genome shotgun (WGS) entry which is preliminary data.</text>
</comment>
<dbReference type="EMBL" id="JAATEJ010000001">
    <property type="protein sequence ID" value="NJP41870.1"/>
    <property type="molecule type" value="Genomic_DNA"/>
</dbReference>
<evidence type="ECO:0000313" key="4">
    <source>
        <dbReference type="Proteomes" id="UP000734511"/>
    </source>
</evidence>
<feature type="transmembrane region" description="Helical" evidence="2">
    <location>
        <begin position="93"/>
        <end position="116"/>
    </location>
</feature>
<keyword evidence="2" id="KW-1133">Transmembrane helix</keyword>
<feature type="transmembrane region" description="Helical" evidence="2">
    <location>
        <begin position="189"/>
        <end position="206"/>
    </location>
</feature>
<name>A0ABX0ZDN2_9ACTN</name>
<evidence type="ECO:0000313" key="3">
    <source>
        <dbReference type="EMBL" id="NJP41870.1"/>
    </source>
</evidence>
<evidence type="ECO:0000256" key="2">
    <source>
        <dbReference type="SAM" id="Phobius"/>
    </source>
</evidence>
<reference evidence="3 4" key="1">
    <citation type="submission" date="2020-03" db="EMBL/GenBank/DDBJ databases">
        <title>WGS of actinomycetes isolated from Thailand.</title>
        <authorList>
            <person name="Thawai C."/>
        </authorList>
    </citation>
    <scope>NUCLEOTIDE SEQUENCE [LARGE SCALE GENOMIC DNA]</scope>
    <source>
        <strain evidence="3 4">PRB2-1</strain>
    </source>
</reference>
<feature type="transmembrane region" description="Helical" evidence="2">
    <location>
        <begin position="122"/>
        <end position="148"/>
    </location>
</feature>
<keyword evidence="4" id="KW-1185">Reference proteome</keyword>
<feature type="region of interest" description="Disordered" evidence="1">
    <location>
        <begin position="1"/>
        <end position="34"/>
    </location>
</feature>
<gene>
    <name evidence="3" type="ORF">HCN08_00315</name>
</gene>
<feature type="transmembrane region" description="Helical" evidence="2">
    <location>
        <begin position="160"/>
        <end position="183"/>
    </location>
</feature>